<reference evidence="1 2" key="1">
    <citation type="journal article" date="2015" name="Nature">
        <title>rRNA introns, odd ribosomes, and small enigmatic genomes across a large radiation of phyla.</title>
        <authorList>
            <person name="Brown C.T."/>
            <person name="Hug L.A."/>
            <person name="Thomas B.C."/>
            <person name="Sharon I."/>
            <person name="Castelle C.J."/>
            <person name="Singh A."/>
            <person name="Wilkins M.J."/>
            <person name="Williams K.H."/>
            <person name="Banfield J.F."/>
        </authorList>
    </citation>
    <scope>NUCLEOTIDE SEQUENCE [LARGE SCALE GENOMIC DNA]</scope>
</reference>
<accession>A0A0G0UHM6</accession>
<evidence type="ECO:0000313" key="2">
    <source>
        <dbReference type="Proteomes" id="UP000034854"/>
    </source>
</evidence>
<dbReference type="AlphaFoldDB" id="A0A0G0UHM6"/>
<gene>
    <name evidence="1" type="ORF">UU34_C0008G0050</name>
</gene>
<name>A0A0G0UHM6_9BACT</name>
<dbReference type="Proteomes" id="UP000034854">
    <property type="component" value="Unassembled WGS sequence"/>
</dbReference>
<organism evidence="1 2">
    <name type="scientific">Candidatus Curtissbacteria bacterium GW2011_GWA1_41_11</name>
    <dbReference type="NCBI Taxonomy" id="1618409"/>
    <lineage>
        <taxon>Bacteria</taxon>
        <taxon>Candidatus Curtissiibacteriota</taxon>
    </lineage>
</organism>
<sequence>MSLERNSAMSMECNPEGVAGFEQQFMPEIIFDQSLEDAPYTIEADREECASFLKHIGMADEEIKKSKIRFSRGLSWGHRGQFFMREMTVYTEPFWSGFIIGLERVNEILNDEIEIEEDLFSNVLYTKKLTDYLLKAPTERGIATAKKLLLNAAQRELNATFAHEAKHVLDYSDNRLCFLLGSIGVKSLAMYGPPSAIFAGLQLSGFPELSDGVIDLETRLVISLGAAFVSLPFGVGRLIRKITPVEIVADNFKKKLRNDPRWRSIIKIIPKETDD</sequence>
<comment type="caution">
    <text evidence="1">The sequence shown here is derived from an EMBL/GenBank/DDBJ whole genome shotgun (WGS) entry which is preliminary data.</text>
</comment>
<proteinExistence type="predicted"/>
<dbReference type="EMBL" id="LCAG01000008">
    <property type="protein sequence ID" value="KKR87026.1"/>
    <property type="molecule type" value="Genomic_DNA"/>
</dbReference>
<evidence type="ECO:0000313" key="1">
    <source>
        <dbReference type="EMBL" id="KKR87026.1"/>
    </source>
</evidence>
<protein>
    <submittedName>
        <fullName evidence="1">Uncharacterized protein</fullName>
    </submittedName>
</protein>